<dbReference type="GO" id="GO:0071972">
    <property type="term" value="F:peptidoglycan L,D-transpeptidase activity"/>
    <property type="evidence" value="ECO:0007669"/>
    <property type="project" value="TreeGrafter"/>
</dbReference>
<comment type="pathway">
    <text evidence="1 9">Cell wall biogenesis; peptidoglycan biosynthesis.</text>
</comment>
<feature type="active site" description="Nucleophile" evidence="9">
    <location>
        <position position="186"/>
    </location>
</feature>
<comment type="similarity">
    <text evidence="2">Belongs to the YkuD family.</text>
</comment>
<gene>
    <name evidence="12" type="ORF">CK510_20045</name>
</gene>
<dbReference type="Gene3D" id="2.40.440.10">
    <property type="entry name" value="L,D-transpeptidase catalytic domain-like"/>
    <property type="match status" value="1"/>
</dbReference>
<dbReference type="GO" id="GO:0008360">
    <property type="term" value="P:regulation of cell shape"/>
    <property type="evidence" value="ECO:0007669"/>
    <property type="project" value="UniProtKB-UniRule"/>
</dbReference>
<dbReference type="GO" id="GO:0005576">
    <property type="term" value="C:extracellular region"/>
    <property type="evidence" value="ECO:0007669"/>
    <property type="project" value="TreeGrafter"/>
</dbReference>
<evidence type="ECO:0000256" key="1">
    <source>
        <dbReference type="ARBA" id="ARBA00004752"/>
    </source>
</evidence>
<dbReference type="CDD" id="cd16913">
    <property type="entry name" value="YkuD_like"/>
    <property type="match status" value="1"/>
</dbReference>
<proteinExistence type="inferred from homology"/>
<evidence type="ECO:0000256" key="7">
    <source>
        <dbReference type="ARBA" id="ARBA00022984"/>
    </source>
</evidence>
<evidence type="ECO:0000256" key="5">
    <source>
        <dbReference type="ARBA" id="ARBA00022801"/>
    </source>
</evidence>
<keyword evidence="10" id="KW-0812">Transmembrane</keyword>
<dbReference type="AlphaFoldDB" id="A0A2A2TF43"/>
<keyword evidence="8 9" id="KW-0961">Cell wall biogenesis/degradation</keyword>
<protein>
    <submittedName>
        <fullName evidence="12">L,D-transpeptidase</fullName>
    </submittedName>
</protein>
<sequence>MKEGKKITFNYLTKIFVTFASATLVFGVGELILFQPGVAVGKEVVIVAQSLPILVNTNDDLPVAPIPENKPNEVVPEVEPAPDEIHLVVKLKAKKVYVYQGNEIIASYAIAVGKPGWETPKGTYRVFEQEINPIFKSFKTGRIINAGAENPLGPRWIGIWTDGKTRLGFHGTNQPELIGKAVSHGCIRMRNQDVTALYEKVKVGTVVKVEP</sequence>
<dbReference type="SUPFAM" id="SSF141523">
    <property type="entry name" value="L,D-transpeptidase catalytic domain-like"/>
    <property type="match status" value="1"/>
</dbReference>
<evidence type="ECO:0000256" key="2">
    <source>
        <dbReference type="ARBA" id="ARBA00005992"/>
    </source>
</evidence>
<keyword evidence="4" id="KW-0808">Transferase</keyword>
<comment type="caution">
    <text evidence="12">The sequence shown here is derived from an EMBL/GenBank/DDBJ whole genome shotgun (WGS) entry which is preliminary data.</text>
</comment>
<keyword evidence="10" id="KW-1133">Transmembrane helix</keyword>
<dbReference type="PANTHER" id="PTHR30582">
    <property type="entry name" value="L,D-TRANSPEPTIDASE"/>
    <property type="match status" value="1"/>
</dbReference>
<evidence type="ECO:0000256" key="8">
    <source>
        <dbReference type="ARBA" id="ARBA00023316"/>
    </source>
</evidence>
<dbReference type="OrthoDB" id="9787225at2"/>
<keyword evidence="6 9" id="KW-0133">Cell shape</keyword>
<reference evidence="12 13" key="1">
    <citation type="submission" date="2017-08" db="EMBL/GenBank/DDBJ databases">
        <title>Draft genome sequence of filamentous cyanobacterium Calothrix elsteri CCALA 953.</title>
        <authorList>
            <person name="Gagunashvili A.N."/>
            <person name="Elster J."/>
            <person name="Andresson O.S."/>
        </authorList>
    </citation>
    <scope>NUCLEOTIDE SEQUENCE [LARGE SCALE GENOMIC DNA]</scope>
    <source>
        <strain evidence="12 13">CCALA 953</strain>
    </source>
</reference>
<evidence type="ECO:0000256" key="4">
    <source>
        <dbReference type="ARBA" id="ARBA00022679"/>
    </source>
</evidence>
<dbReference type="InterPro" id="IPR038063">
    <property type="entry name" value="Transpep_catalytic_dom"/>
</dbReference>
<feature type="active site" description="Proton donor/acceptor" evidence="9">
    <location>
        <position position="170"/>
    </location>
</feature>
<evidence type="ECO:0000256" key="6">
    <source>
        <dbReference type="ARBA" id="ARBA00022960"/>
    </source>
</evidence>
<keyword evidence="13" id="KW-1185">Reference proteome</keyword>
<dbReference type="InterPro" id="IPR005490">
    <property type="entry name" value="LD_TPept_cat_dom"/>
</dbReference>
<dbReference type="Pfam" id="PF03734">
    <property type="entry name" value="YkuD"/>
    <property type="match status" value="1"/>
</dbReference>
<keyword evidence="5" id="KW-0378">Hydrolase</keyword>
<accession>A0A2A2TF43</accession>
<evidence type="ECO:0000256" key="3">
    <source>
        <dbReference type="ARBA" id="ARBA00022676"/>
    </source>
</evidence>
<keyword evidence="3" id="KW-0328">Glycosyltransferase</keyword>
<dbReference type="PROSITE" id="PS52029">
    <property type="entry name" value="LD_TPASE"/>
    <property type="match status" value="1"/>
</dbReference>
<evidence type="ECO:0000256" key="9">
    <source>
        <dbReference type="PROSITE-ProRule" id="PRU01373"/>
    </source>
</evidence>
<dbReference type="Proteomes" id="UP000218238">
    <property type="component" value="Unassembled WGS sequence"/>
</dbReference>
<feature type="domain" description="L,D-TPase catalytic" evidence="11">
    <location>
        <begin position="85"/>
        <end position="210"/>
    </location>
</feature>
<evidence type="ECO:0000313" key="13">
    <source>
        <dbReference type="Proteomes" id="UP000218238"/>
    </source>
</evidence>
<evidence type="ECO:0000256" key="10">
    <source>
        <dbReference type="SAM" id="Phobius"/>
    </source>
</evidence>
<keyword evidence="10" id="KW-0472">Membrane</keyword>
<dbReference type="InterPro" id="IPR050979">
    <property type="entry name" value="LD-transpeptidase"/>
</dbReference>
<dbReference type="GO" id="GO:0018104">
    <property type="term" value="P:peptidoglycan-protein cross-linking"/>
    <property type="evidence" value="ECO:0007669"/>
    <property type="project" value="TreeGrafter"/>
</dbReference>
<dbReference type="GO" id="GO:0016757">
    <property type="term" value="F:glycosyltransferase activity"/>
    <property type="evidence" value="ECO:0007669"/>
    <property type="project" value="UniProtKB-KW"/>
</dbReference>
<dbReference type="GO" id="GO:0071555">
    <property type="term" value="P:cell wall organization"/>
    <property type="evidence" value="ECO:0007669"/>
    <property type="project" value="UniProtKB-UniRule"/>
</dbReference>
<organism evidence="12 13">
    <name type="scientific">Brunnivagina elsteri CCALA 953</name>
    <dbReference type="NCBI Taxonomy" id="987040"/>
    <lineage>
        <taxon>Bacteria</taxon>
        <taxon>Bacillati</taxon>
        <taxon>Cyanobacteriota</taxon>
        <taxon>Cyanophyceae</taxon>
        <taxon>Nostocales</taxon>
        <taxon>Calotrichaceae</taxon>
        <taxon>Brunnivagina</taxon>
    </lineage>
</organism>
<dbReference type="PANTHER" id="PTHR30582:SF24">
    <property type="entry name" value="L,D-TRANSPEPTIDASE ERFK_SRFK-RELATED"/>
    <property type="match status" value="1"/>
</dbReference>
<keyword evidence="7 9" id="KW-0573">Peptidoglycan synthesis</keyword>
<evidence type="ECO:0000313" key="12">
    <source>
        <dbReference type="EMBL" id="PAX52311.1"/>
    </source>
</evidence>
<dbReference type="RefSeq" id="WP_095723380.1">
    <property type="nucleotide sequence ID" value="NZ_NTFS01000255.1"/>
</dbReference>
<dbReference type="EMBL" id="NTFS01000255">
    <property type="protein sequence ID" value="PAX52311.1"/>
    <property type="molecule type" value="Genomic_DNA"/>
</dbReference>
<name>A0A2A2TF43_9CYAN</name>
<dbReference type="UniPathway" id="UPA00219"/>
<feature type="transmembrane region" description="Helical" evidence="10">
    <location>
        <begin position="12"/>
        <end position="34"/>
    </location>
</feature>
<evidence type="ECO:0000259" key="11">
    <source>
        <dbReference type="PROSITE" id="PS52029"/>
    </source>
</evidence>